<protein>
    <submittedName>
        <fullName evidence="3">PPOX class F420-dependent oxidoreductase</fullName>
    </submittedName>
</protein>
<organism evidence="3 4">
    <name type="scientific">Cryptosporangium minutisporangium</name>
    <dbReference type="NCBI Taxonomy" id="113569"/>
    <lineage>
        <taxon>Bacteria</taxon>
        <taxon>Bacillati</taxon>
        <taxon>Actinomycetota</taxon>
        <taxon>Actinomycetes</taxon>
        <taxon>Cryptosporangiales</taxon>
        <taxon>Cryptosporangiaceae</taxon>
        <taxon>Cryptosporangium</taxon>
    </lineage>
</organism>
<dbReference type="PANTHER" id="PTHR35176">
    <property type="entry name" value="HEME OXYGENASE HI_0854-RELATED"/>
    <property type="match status" value="1"/>
</dbReference>
<feature type="domain" description="Pyridoxamine 5'-phosphate oxidase N-terminal" evidence="2">
    <location>
        <begin position="8"/>
        <end position="120"/>
    </location>
</feature>
<dbReference type="Pfam" id="PF01243">
    <property type="entry name" value="PNPOx_N"/>
    <property type="match status" value="1"/>
</dbReference>
<gene>
    <name evidence="3" type="ORF">GCM10020369_30740</name>
</gene>
<keyword evidence="1" id="KW-0560">Oxidoreductase</keyword>
<dbReference type="EMBL" id="BAAAYN010000018">
    <property type="protein sequence ID" value="GAA3387607.1"/>
    <property type="molecule type" value="Genomic_DNA"/>
</dbReference>
<reference evidence="4" key="1">
    <citation type="journal article" date="2019" name="Int. J. Syst. Evol. Microbiol.">
        <title>The Global Catalogue of Microorganisms (GCM) 10K type strain sequencing project: providing services to taxonomists for standard genome sequencing and annotation.</title>
        <authorList>
            <consortium name="The Broad Institute Genomics Platform"/>
            <consortium name="The Broad Institute Genome Sequencing Center for Infectious Disease"/>
            <person name="Wu L."/>
            <person name="Ma J."/>
        </authorList>
    </citation>
    <scope>NUCLEOTIDE SEQUENCE [LARGE SCALE GENOMIC DNA]</scope>
    <source>
        <strain evidence="4">JCM 9458</strain>
    </source>
</reference>
<evidence type="ECO:0000313" key="3">
    <source>
        <dbReference type="EMBL" id="GAA3387607.1"/>
    </source>
</evidence>
<dbReference type="NCBIfam" id="TIGR04023">
    <property type="entry name" value="PPOX_MSMEG_5819"/>
    <property type="match status" value="1"/>
</dbReference>
<dbReference type="PANTHER" id="PTHR35176:SF6">
    <property type="entry name" value="HEME OXYGENASE HI_0854-RELATED"/>
    <property type="match status" value="1"/>
</dbReference>
<comment type="caution">
    <text evidence="3">The sequence shown here is derived from an EMBL/GenBank/DDBJ whole genome shotgun (WGS) entry which is preliminary data.</text>
</comment>
<accession>A0ABP6SYY5</accession>
<dbReference type="InterPro" id="IPR011576">
    <property type="entry name" value="Pyridox_Oxase_N"/>
</dbReference>
<dbReference type="Gene3D" id="2.30.110.10">
    <property type="entry name" value="Electron Transport, Fmn-binding Protein, Chain A"/>
    <property type="match status" value="1"/>
</dbReference>
<dbReference type="InterPro" id="IPR052019">
    <property type="entry name" value="F420H2_bilvrd_red/Heme_oxyg"/>
</dbReference>
<keyword evidence="4" id="KW-1185">Reference proteome</keyword>
<proteinExistence type="predicted"/>
<dbReference type="InterPro" id="IPR012349">
    <property type="entry name" value="Split_barrel_FMN-bd"/>
</dbReference>
<dbReference type="InterPro" id="IPR024031">
    <property type="entry name" value="MSMEG_5819/OxyR"/>
</dbReference>
<evidence type="ECO:0000256" key="1">
    <source>
        <dbReference type="ARBA" id="ARBA00023002"/>
    </source>
</evidence>
<sequence>MDGGGMVFTDAERTYLSSQRLGRLATVDADGMPQNSPVGFRVDPESGTIDISGWKMGASRKFRNVQRGSGVALVVDDIASVDPWRVRGVEIRGVAEALTDQPRTNDYVSGEVIRIHPRWIFSWGIDPDQSAGSRRRV</sequence>
<dbReference type="SUPFAM" id="SSF50475">
    <property type="entry name" value="FMN-binding split barrel"/>
    <property type="match status" value="1"/>
</dbReference>
<name>A0ABP6SYY5_9ACTN</name>
<dbReference type="Proteomes" id="UP001501676">
    <property type="component" value="Unassembled WGS sequence"/>
</dbReference>
<evidence type="ECO:0000259" key="2">
    <source>
        <dbReference type="Pfam" id="PF01243"/>
    </source>
</evidence>
<evidence type="ECO:0000313" key="4">
    <source>
        <dbReference type="Proteomes" id="UP001501676"/>
    </source>
</evidence>